<organism evidence="3 4">
    <name type="scientific">Paraburkholderia phytofirmans</name>
    <dbReference type="NCBI Taxonomy" id="261302"/>
    <lineage>
        <taxon>Bacteria</taxon>
        <taxon>Pseudomonadati</taxon>
        <taxon>Pseudomonadota</taxon>
        <taxon>Betaproteobacteria</taxon>
        <taxon>Burkholderiales</taxon>
        <taxon>Burkholderiaceae</taxon>
        <taxon>Paraburkholderia</taxon>
    </lineage>
</organism>
<proteinExistence type="predicted"/>
<dbReference type="InterPro" id="IPR007421">
    <property type="entry name" value="Schlafen_AlbA_2_dom"/>
</dbReference>
<name>A0ABW9BJR7_9BURK</name>
<dbReference type="Pfam" id="PF04326">
    <property type="entry name" value="SLFN_AlbA_2"/>
    <property type="match status" value="1"/>
</dbReference>
<evidence type="ECO:0000313" key="4">
    <source>
        <dbReference type="Proteomes" id="UP001629274"/>
    </source>
</evidence>
<dbReference type="EMBL" id="JAQQDR010000005">
    <property type="protein sequence ID" value="MFM0239668.1"/>
    <property type="molecule type" value="Genomic_DNA"/>
</dbReference>
<dbReference type="InterPro" id="IPR038461">
    <property type="entry name" value="Schlafen_AlbA_2_dom_sf"/>
</dbReference>
<dbReference type="PANTHER" id="PTHR30595">
    <property type="entry name" value="GLPR-RELATED TRANSCRIPTIONAL REPRESSOR"/>
    <property type="match status" value="1"/>
</dbReference>
<feature type="region of interest" description="Disordered" evidence="1">
    <location>
        <begin position="1"/>
        <end position="23"/>
    </location>
</feature>
<keyword evidence="3" id="KW-0067">ATP-binding</keyword>
<reference evidence="3 4" key="1">
    <citation type="journal article" date="2024" name="Chem. Sci.">
        <title>Discovery of megapolipeptins by genome mining of a Burkholderiales bacteria collection.</title>
        <authorList>
            <person name="Paulo B.S."/>
            <person name="Recchia M.J.J."/>
            <person name="Lee S."/>
            <person name="Fergusson C.H."/>
            <person name="Romanowski S.B."/>
            <person name="Hernandez A."/>
            <person name="Krull N."/>
            <person name="Liu D.Y."/>
            <person name="Cavanagh H."/>
            <person name="Bos A."/>
            <person name="Gray C.A."/>
            <person name="Murphy B.T."/>
            <person name="Linington R.G."/>
            <person name="Eustaquio A.S."/>
        </authorList>
    </citation>
    <scope>NUCLEOTIDE SEQUENCE [LARGE SCALE GENOMIC DNA]</scope>
    <source>
        <strain evidence="3 4">RL17-351-BIE-A</strain>
    </source>
</reference>
<gene>
    <name evidence="3" type="ORF">PQR03_16180</name>
</gene>
<sequence length="227" mass="24695">MTDDELRQRLTDDEDQLVERKSDGVKRDELQQTLSAFANTLQPGNAGVLFIGVADKGGAITGVANSDSTQHRVREAAESCFPPIRSYESHALTIEKKTVVAVLIRASGERPHFTGPAYVRVGSESVKASAEQYEKLIASRNGKTEAILRIGNAPVTVEAIGRRFENPMPAPGARYLSEARIAGCDAHCVRLTVSSNGMPAWTIAEPLDRVSISHDVRRDRPMLILSS</sequence>
<dbReference type="GO" id="GO:0005524">
    <property type="term" value="F:ATP binding"/>
    <property type="evidence" value="ECO:0007669"/>
    <property type="project" value="UniProtKB-KW"/>
</dbReference>
<evidence type="ECO:0000313" key="3">
    <source>
        <dbReference type="EMBL" id="MFM0239668.1"/>
    </source>
</evidence>
<comment type="caution">
    <text evidence="3">The sequence shown here is derived from an EMBL/GenBank/DDBJ whole genome shotgun (WGS) entry which is preliminary data.</text>
</comment>
<protein>
    <submittedName>
        <fullName evidence="3">ATP-binding protein</fullName>
    </submittedName>
</protein>
<evidence type="ECO:0000256" key="1">
    <source>
        <dbReference type="SAM" id="MobiDB-lite"/>
    </source>
</evidence>
<keyword evidence="4" id="KW-1185">Reference proteome</keyword>
<dbReference type="Proteomes" id="UP001629274">
    <property type="component" value="Unassembled WGS sequence"/>
</dbReference>
<keyword evidence="3" id="KW-0547">Nucleotide-binding</keyword>
<dbReference type="PANTHER" id="PTHR30595:SF6">
    <property type="entry name" value="SCHLAFEN ALBA-2 DOMAIN-CONTAINING PROTEIN"/>
    <property type="match status" value="1"/>
</dbReference>
<dbReference type="Gene3D" id="3.30.950.30">
    <property type="entry name" value="Schlafen, AAA domain"/>
    <property type="match status" value="1"/>
</dbReference>
<feature type="domain" description="Schlafen AlbA-2" evidence="2">
    <location>
        <begin position="14"/>
        <end position="128"/>
    </location>
</feature>
<evidence type="ECO:0000259" key="2">
    <source>
        <dbReference type="Pfam" id="PF04326"/>
    </source>
</evidence>
<accession>A0ABW9BJR7</accession>
<dbReference type="RefSeq" id="WP_408263372.1">
    <property type="nucleotide sequence ID" value="NZ_JAQQCK010000012.1"/>
</dbReference>